<geneLocation type="plasmid" evidence="1">
    <name>pVHvo</name>
</geneLocation>
<name>A0A1S6KSG6_9VIBR</name>
<dbReference type="AlphaFoldDB" id="A0A1S6KSG6"/>
<sequence length="62" mass="7270">MPYYQERFDSESVVCLKLSTSLSIVLFLDDFSKPFKLPRRTLNVIDSSIIYTDCLCCVNMFY</sequence>
<dbReference type="EMBL" id="KX268305">
    <property type="protein sequence ID" value="AQT24309.1"/>
    <property type="molecule type" value="Genomic_DNA"/>
</dbReference>
<keyword evidence="1" id="KW-0614">Plasmid</keyword>
<reference evidence="1" key="1">
    <citation type="journal article" date="2017" name="Sci. Rep.">
        <title>Shrimp AHPND-causing plasmids encoding the PirAB toxins as mediated by pirAB-Tn903 are prevalent in various Vibrio species.</title>
        <authorList>
            <person name="Xiao J."/>
            <person name="Liu L."/>
            <person name="Ke Y."/>
            <person name="Li X."/>
            <person name="Liu Y."/>
            <person name="Pan Y."/>
            <person name="Yan S."/>
            <person name="Wang Y."/>
        </authorList>
    </citation>
    <scope>NUCLEOTIDE SEQUENCE</scope>
    <source>
        <strain evidence="1">SH14</strain>
        <plasmid evidence="1">pVHvo</plasmid>
    </source>
</reference>
<organism evidence="1">
    <name type="scientific">Vibrio owensii</name>
    <dbReference type="NCBI Taxonomy" id="696485"/>
    <lineage>
        <taxon>Bacteria</taxon>
        <taxon>Pseudomonadati</taxon>
        <taxon>Pseudomonadota</taxon>
        <taxon>Gammaproteobacteria</taxon>
        <taxon>Vibrionales</taxon>
        <taxon>Vibrionaceae</taxon>
        <taxon>Vibrio</taxon>
    </lineage>
</organism>
<evidence type="ECO:0000313" key="1">
    <source>
        <dbReference type="EMBL" id="AQT24309.1"/>
    </source>
</evidence>
<accession>A0A1S6KSG6</accession>
<proteinExistence type="predicted"/>
<protein>
    <submittedName>
        <fullName evidence="1">Uncharacterized protein</fullName>
    </submittedName>
</protein>